<dbReference type="Gene3D" id="3.50.50.100">
    <property type="match status" value="1"/>
</dbReference>
<name>A0ABD5RQE9_9EURY</name>
<dbReference type="RefSeq" id="WP_247415862.1">
    <property type="nucleotide sequence ID" value="NZ_JALLGW010000001.1"/>
</dbReference>
<dbReference type="EC" id="1.6.5.9" evidence="2"/>
<dbReference type="InterPro" id="IPR023753">
    <property type="entry name" value="FAD/NAD-binding_dom"/>
</dbReference>
<dbReference type="EMBL" id="JBHSQH010000001">
    <property type="protein sequence ID" value="MFC5972484.1"/>
    <property type="molecule type" value="Genomic_DNA"/>
</dbReference>
<dbReference type="PANTHER" id="PTHR43706:SF47">
    <property type="entry name" value="EXTERNAL NADH-UBIQUINONE OXIDOREDUCTASE 1, MITOCHONDRIAL-RELATED"/>
    <property type="match status" value="1"/>
</dbReference>
<comment type="similarity">
    <text evidence="1">Belongs to the NADH dehydrogenase family.</text>
</comment>
<evidence type="ECO:0000256" key="5">
    <source>
        <dbReference type="ARBA" id="ARBA00023002"/>
    </source>
</evidence>
<evidence type="ECO:0000313" key="9">
    <source>
        <dbReference type="EMBL" id="MFC5972484.1"/>
    </source>
</evidence>
<dbReference type="Pfam" id="PF07992">
    <property type="entry name" value="Pyr_redox_2"/>
    <property type="match status" value="1"/>
</dbReference>
<evidence type="ECO:0000256" key="4">
    <source>
        <dbReference type="ARBA" id="ARBA00022827"/>
    </source>
</evidence>
<dbReference type="PANTHER" id="PTHR43706">
    <property type="entry name" value="NADH DEHYDROGENASE"/>
    <property type="match status" value="1"/>
</dbReference>
<evidence type="ECO:0000256" key="1">
    <source>
        <dbReference type="ARBA" id="ARBA00005272"/>
    </source>
</evidence>
<proteinExistence type="inferred from homology"/>
<evidence type="ECO:0000256" key="7">
    <source>
        <dbReference type="ARBA" id="ARBA00047599"/>
    </source>
</evidence>
<gene>
    <name evidence="9" type="ORF">ACFPYI_14185</name>
</gene>
<keyword evidence="3" id="KW-0285">Flavoprotein</keyword>
<dbReference type="SUPFAM" id="SSF51905">
    <property type="entry name" value="FAD/NAD(P)-binding domain"/>
    <property type="match status" value="2"/>
</dbReference>
<accession>A0ABD5RQE9</accession>
<keyword evidence="4" id="KW-0274">FAD</keyword>
<sequence>MTEREEGNEEATRVVVLGAGYGGCAAVQSLEGEREDRDIDIVWVSATDHHLVLHEAHRCLRTPSVAETISIPVEEVKSPATRFVEATVTGLDVDERRVELDDHDDLAYDYAVVGLGSQTAFFGIDGLEDHALTLKSLDDALTITDRLRDAAREATRDDPAQVVVGGGGLTGIQTAGEIAAWREDRDAPVEVHLVERSGEVFPGHDHEFQGAIQNRLEAHDVHVDTGTAVSSVEDDTIRFEERDPFEYDVLVWAGGVTGQAALDDADVDKEHNRLYTGATLETSDDRVFAIGDSALVHQDADEGPLTEEAIWDSIADEDLDDVPPPTAEAAWEEGQHIGENVVRAIDGRDRRHWAYMNKGTLVSVGDDAVAHDVVGVPLNTFGGPGARVIKKAISARWIATVGSWRRAARAWPNM</sequence>
<keyword evidence="5 9" id="KW-0560">Oxidoreductase</keyword>
<evidence type="ECO:0000259" key="8">
    <source>
        <dbReference type="Pfam" id="PF07992"/>
    </source>
</evidence>
<comment type="catalytic activity">
    <reaction evidence="7">
        <text>a quinone + NADH + H(+) = a quinol + NAD(+)</text>
        <dbReference type="Rhea" id="RHEA:46160"/>
        <dbReference type="ChEBI" id="CHEBI:15378"/>
        <dbReference type="ChEBI" id="CHEBI:24646"/>
        <dbReference type="ChEBI" id="CHEBI:57540"/>
        <dbReference type="ChEBI" id="CHEBI:57945"/>
        <dbReference type="ChEBI" id="CHEBI:132124"/>
        <dbReference type="EC" id="1.6.5.9"/>
    </reaction>
</comment>
<comment type="caution">
    <text evidence="9">The sequence shown here is derived from an EMBL/GenBank/DDBJ whole genome shotgun (WGS) entry which is preliminary data.</text>
</comment>
<keyword evidence="10" id="KW-1185">Reference proteome</keyword>
<evidence type="ECO:0000256" key="6">
    <source>
        <dbReference type="ARBA" id="ARBA00023027"/>
    </source>
</evidence>
<dbReference type="AlphaFoldDB" id="A0ABD5RQE9"/>
<reference evidence="9 10" key="1">
    <citation type="journal article" date="2019" name="Int. J. Syst. Evol. Microbiol.">
        <title>The Global Catalogue of Microorganisms (GCM) 10K type strain sequencing project: providing services to taxonomists for standard genome sequencing and annotation.</title>
        <authorList>
            <consortium name="The Broad Institute Genomics Platform"/>
            <consortium name="The Broad Institute Genome Sequencing Center for Infectious Disease"/>
            <person name="Wu L."/>
            <person name="Ma J."/>
        </authorList>
    </citation>
    <scope>NUCLEOTIDE SEQUENCE [LARGE SCALE GENOMIC DNA]</scope>
    <source>
        <strain evidence="9 10">CGMCC 1.12543</strain>
    </source>
</reference>
<organism evidence="9 10">
    <name type="scientific">Halomarina salina</name>
    <dbReference type="NCBI Taxonomy" id="1872699"/>
    <lineage>
        <taxon>Archaea</taxon>
        <taxon>Methanobacteriati</taxon>
        <taxon>Methanobacteriota</taxon>
        <taxon>Stenosarchaea group</taxon>
        <taxon>Halobacteria</taxon>
        <taxon>Halobacteriales</taxon>
        <taxon>Natronomonadaceae</taxon>
        <taxon>Halomarina</taxon>
    </lineage>
</organism>
<feature type="domain" description="FAD/NAD(P)-binding" evidence="8">
    <location>
        <begin position="13"/>
        <end position="300"/>
    </location>
</feature>
<dbReference type="Proteomes" id="UP001596099">
    <property type="component" value="Unassembled WGS sequence"/>
</dbReference>
<evidence type="ECO:0000256" key="2">
    <source>
        <dbReference type="ARBA" id="ARBA00012637"/>
    </source>
</evidence>
<keyword evidence="6" id="KW-0520">NAD</keyword>
<dbReference type="InterPro" id="IPR045024">
    <property type="entry name" value="NDH-2"/>
</dbReference>
<evidence type="ECO:0000256" key="3">
    <source>
        <dbReference type="ARBA" id="ARBA00022630"/>
    </source>
</evidence>
<dbReference type="PRINTS" id="PR00368">
    <property type="entry name" value="FADPNR"/>
</dbReference>
<dbReference type="GO" id="GO:0050136">
    <property type="term" value="F:NADH dehydrogenase (quinone) (non-electrogenic) activity"/>
    <property type="evidence" value="ECO:0007669"/>
    <property type="project" value="UniProtKB-EC"/>
</dbReference>
<dbReference type="InterPro" id="IPR036188">
    <property type="entry name" value="FAD/NAD-bd_sf"/>
</dbReference>
<protein>
    <recommendedName>
        <fullName evidence="2">NADH:ubiquinone reductase (non-electrogenic)</fullName>
        <ecNumber evidence="2">1.6.5.9</ecNumber>
    </recommendedName>
</protein>
<evidence type="ECO:0000313" key="10">
    <source>
        <dbReference type="Proteomes" id="UP001596099"/>
    </source>
</evidence>